<evidence type="ECO:0000313" key="4">
    <source>
        <dbReference type="Proteomes" id="UP000306416"/>
    </source>
</evidence>
<name>A0A4S1CG63_9BACT</name>
<feature type="transmembrane region" description="Helical" evidence="1">
    <location>
        <begin position="15"/>
        <end position="42"/>
    </location>
</feature>
<comment type="caution">
    <text evidence="3">The sequence shown here is derived from an EMBL/GenBank/DDBJ whole genome shotgun (WGS) entry which is preliminary data.</text>
</comment>
<proteinExistence type="predicted"/>
<protein>
    <recommendedName>
        <fullName evidence="2">Putative Flp pilus-assembly TadG-like N-terminal domain-containing protein</fullName>
    </recommendedName>
</protein>
<keyword evidence="1" id="KW-1133">Transmembrane helix</keyword>
<evidence type="ECO:0000256" key="1">
    <source>
        <dbReference type="SAM" id="Phobius"/>
    </source>
</evidence>
<dbReference type="Proteomes" id="UP000306416">
    <property type="component" value="Unassembled WGS sequence"/>
</dbReference>
<dbReference type="EMBL" id="SRSC01000002">
    <property type="protein sequence ID" value="TGU72323.1"/>
    <property type="molecule type" value="Genomic_DNA"/>
</dbReference>
<feature type="domain" description="Putative Flp pilus-assembly TadG-like N-terminal" evidence="2">
    <location>
        <begin position="16"/>
        <end position="60"/>
    </location>
</feature>
<keyword evidence="4" id="KW-1185">Reference proteome</keyword>
<evidence type="ECO:0000313" key="3">
    <source>
        <dbReference type="EMBL" id="TGU72323.1"/>
    </source>
</evidence>
<reference evidence="3 4" key="1">
    <citation type="submission" date="2019-04" db="EMBL/GenBank/DDBJ databases">
        <title>Geobacter oryzae sp. nov., ferric-reducing bacteria isolated from paddy soil.</title>
        <authorList>
            <person name="Xu Z."/>
            <person name="Masuda Y."/>
            <person name="Itoh H."/>
            <person name="Senoo K."/>
        </authorList>
    </citation>
    <scope>NUCLEOTIDE SEQUENCE [LARGE SCALE GENOMIC DNA]</scope>
    <source>
        <strain evidence="3 4">Red111</strain>
    </source>
</reference>
<gene>
    <name evidence="3" type="ORF">E4633_08395</name>
</gene>
<keyword evidence="1" id="KW-0812">Transmembrane</keyword>
<keyword evidence="1" id="KW-0472">Membrane</keyword>
<dbReference type="Pfam" id="PF13400">
    <property type="entry name" value="Tad"/>
    <property type="match status" value="1"/>
</dbReference>
<organism evidence="3 4">
    <name type="scientific">Geomonas terrae</name>
    <dbReference type="NCBI Taxonomy" id="2562681"/>
    <lineage>
        <taxon>Bacteria</taxon>
        <taxon>Pseudomonadati</taxon>
        <taxon>Thermodesulfobacteriota</taxon>
        <taxon>Desulfuromonadia</taxon>
        <taxon>Geobacterales</taxon>
        <taxon>Geobacteraceae</taxon>
        <taxon>Geomonas</taxon>
    </lineage>
</organism>
<dbReference type="InterPro" id="IPR028087">
    <property type="entry name" value="Tad_N"/>
</dbReference>
<accession>A0A4S1CG63</accession>
<sequence length="352" mass="37267">MDANRRIRKSDHRGFAVVYLALMIVVLVGFVSLAVDLGYMYVTRGQLQNAADAAALAGAAMNLGDSASVKQKAIEFAAKNKAAGDDVAVTEGDVTIGNWTPTATPRFSTARFPINSVRVVARRTVAGASAAEQGKVQLFFGKIFALLPGGGEGWPEMSASAEAIALRPPRPTIPIALCETPCTMATPPSVAAPVKFYFKQSGATAPPPEFTVGWTDFSFSSQATDLGPKSDIAKYIHDEMHPPDVCNKGIYTNNGVGEAVQELKQEYESQRDADGKWEVIVPVLAAGVDKYGAPVASCPPGDQPIPYPLTMYAIAWITNVEKGASPGVTFSRLDCLPCGDPSLMGKSPVLVK</sequence>
<evidence type="ECO:0000259" key="2">
    <source>
        <dbReference type="Pfam" id="PF13400"/>
    </source>
</evidence>
<dbReference type="AlphaFoldDB" id="A0A4S1CG63"/>
<dbReference type="RefSeq" id="WP_135869805.1">
    <property type="nucleotide sequence ID" value="NZ_SRSC01000002.1"/>
</dbReference>